<dbReference type="Gene3D" id="1.10.10.10">
    <property type="entry name" value="Winged helix-like DNA-binding domain superfamily/Winged helix DNA-binding domain"/>
    <property type="match status" value="1"/>
</dbReference>
<dbReference type="InterPro" id="IPR036390">
    <property type="entry name" value="WH_DNA-bd_sf"/>
</dbReference>
<organism evidence="5">
    <name type="scientific">marine metagenome</name>
    <dbReference type="NCBI Taxonomy" id="408172"/>
    <lineage>
        <taxon>unclassified sequences</taxon>
        <taxon>metagenomes</taxon>
        <taxon>ecological metagenomes</taxon>
    </lineage>
</organism>
<evidence type="ECO:0000256" key="1">
    <source>
        <dbReference type="ARBA" id="ARBA00023015"/>
    </source>
</evidence>
<reference evidence="5" key="1">
    <citation type="submission" date="2018-05" db="EMBL/GenBank/DDBJ databases">
        <authorList>
            <person name="Lanie J.A."/>
            <person name="Ng W.-L."/>
            <person name="Kazmierczak K.M."/>
            <person name="Andrzejewski T.M."/>
            <person name="Davidsen T.M."/>
            <person name="Wayne K.J."/>
            <person name="Tettelin H."/>
            <person name="Glass J.I."/>
            <person name="Rusch D."/>
            <person name="Podicherti R."/>
            <person name="Tsui H.-C.T."/>
            <person name="Winkler M.E."/>
        </authorList>
    </citation>
    <scope>NUCLEOTIDE SEQUENCE</scope>
</reference>
<dbReference type="PANTHER" id="PTHR30154">
    <property type="entry name" value="LEUCINE-RESPONSIVE REGULATORY PROTEIN"/>
    <property type="match status" value="1"/>
</dbReference>
<dbReference type="PROSITE" id="PS50956">
    <property type="entry name" value="HTH_ASNC_2"/>
    <property type="match status" value="1"/>
</dbReference>
<feature type="domain" description="HTH asnC-type" evidence="4">
    <location>
        <begin position="18"/>
        <end position="78"/>
    </location>
</feature>
<dbReference type="AlphaFoldDB" id="A0A382BSN2"/>
<evidence type="ECO:0000259" key="4">
    <source>
        <dbReference type="PROSITE" id="PS50956"/>
    </source>
</evidence>
<dbReference type="InterPro" id="IPR000485">
    <property type="entry name" value="AsnC-type_HTH_dom"/>
</dbReference>
<dbReference type="GO" id="GO:0043565">
    <property type="term" value="F:sequence-specific DNA binding"/>
    <property type="evidence" value="ECO:0007669"/>
    <property type="project" value="InterPro"/>
</dbReference>
<dbReference type="InterPro" id="IPR019885">
    <property type="entry name" value="Tscrpt_reg_HTH_AsnC-type_CS"/>
</dbReference>
<dbReference type="InterPro" id="IPR019887">
    <property type="entry name" value="Tscrpt_reg_AsnC/Lrp_C"/>
</dbReference>
<keyword evidence="3" id="KW-0804">Transcription</keyword>
<dbReference type="GO" id="GO:0043200">
    <property type="term" value="P:response to amino acid"/>
    <property type="evidence" value="ECO:0007669"/>
    <property type="project" value="TreeGrafter"/>
</dbReference>
<dbReference type="PANTHER" id="PTHR30154:SF34">
    <property type="entry name" value="TRANSCRIPTIONAL REGULATOR AZLB"/>
    <property type="match status" value="1"/>
</dbReference>
<sequence>MSEVTGAKGRSTSEVFPLDDVDRAIITELQVDGRMSYTDLAPRVGLSQAAVRQRVTKLIDRGVMQVVAVTDPLSLGMTTQAMVGITVSGDVRTVAAAVSACPEAEYVLITAGRYDVLAEVLCEDNEALLSLVNDRLRSIDGVASTEVFSVLKTEKMTFSWGAG</sequence>
<dbReference type="CDD" id="cd00090">
    <property type="entry name" value="HTH_ARSR"/>
    <property type="match status" value="1"/>
</dbReference>
<keyword evidence="1" id="KW-0805">Transcription regulation</keyword>
<dbReference type="GO" id="GO:0005829">
    <property type="term" value="C:cytosol"/>
    <property type="evidence" value="ECO:0007669"/>
    <property type="project" value="TreeGrafter"/>
</dbReference>
<dbReference type="SMART" id="SM00344">
    <property type="entry name" value="HTH_ASNC"/>
    <property type="match status" value="1"/>
</dbReference>
<dbReference type="Gene3D" id="3.30.70.920">
    <property type="match status" value="1"/>
</dbReference>
<dbReference type="Pfam" id="PF13404">
    <property type="entry name" value="HTH_AsnC-type"/>
    <property type="match status" value="1"/>
</dbReference>
<dbReference type="PROSITE" id="PS00519">
    <property type="entry name" value="HTH_ASNC_1"/>
    <property type="match status" value="1"/>
</dbReference>
<evidence type="ECO:0000256" key="3">
    <source>
        <dbReference type="ARBA" id="ARBA00023163"/>
    </source>
</evidence>
<keyword evidence="2" id="KW-0238">DNA-binding</keyword>
<protein>
    <recommendedName>
        <fullName evidence="4">HTH asnC-type domain-containing protein</fullName>
    </recommendedName>
</protein>
<accession>A0A382BSN2</accession>
<dbReference type="InterPro" id="IPR036388">
    <property type="entry name" value="WH-like_DNA-bd_sf"/>
</dbReference>
<dbReference type="InterPro" id="IPR019888">
    <property type="entry name" value="Tscrpt_reg_AsnC-like"/>
</dbReference>
<dbReference type="InterPro" id="IPR011008">
    <property type="entry name" value="Dimeric_a/b-barrel"/>
</dbReference>
<name>A0A382BSN2_9ZZZZ</name>
<dbReference type="InterPro" id="IPR011991">
    <property type="entry name" value="ArsR-like_HTH"/>
</dbReference>
<evidence type="ECO:0000313" key="5">
    <source>
        <dbReference type="EMBL" id="SVB16836.1"/>
    </source>
</evidence>
<dbReference type="EMBL" id="UINC01031187">
    <property type="protein sequence ID" value="SVB16836.1"/>
    <property type="molecule type" value="Genomic_DNA"/>
</dbReference>
<dbReference type="SUPFAM" id="SSF46785">
    <property type="entry name" value="Winged helix' DNA-binding domain"/>
    <property type="match status" value="1"/>
</dbReference>
<gene>
    <name evidence="5" type="ORF">METZ01_LOCUS169690</name>
</gene>
<dbReference type="SUPFAM" id="SSF54909">
    <property type="entry name" value="Dimeric alpha+beta barrel"/>
    <property type="match status" value="1"/>
</dbReference>
<evidence type="ECO:0000256" key="2">
    <source>
        <dbReference type="ARBA" id="ARBA00023125"/>
    </source>
</evidence>
<dbReference type="PRINTS" id="PR00033">
    <property type="entry name" value="HTHASNC"/>
</dbReference>
<proteinExistence type="predicted"/>
<dbReference type="Pfam" id="PF01037">
    <property type="entry name" value="AsnC_trans_reg"/>
    <property type="match status" value="1"/>
</dbReference>